<reference evidence="5 6" key="1">
    <citation type="submission" date="2018-04" db="EMBL/GenBank/DDBJ databases">
        <title>Genome sequencing of Flavobacterium sp. HYN0048.</title>
        <authorList>
            <person name="Yi H."/>
            <person name="Baek C."/>
        </authorList>
    </citation>
    <scope>NUCLEOTIDE SEQUENCE [LARGE SCALE GENOMIC DNA]</scope>
    <source>
        <strain evidence="5 6">HYN0048</strain>
    </source>
</reference>
<evidence type="ECO:0000259" key="4">
    <source>
        <dbReference type="Pfam" id="PF08540"/>
    </source>
</evidence>
<dbReference type="Pfam" id="PF08540">
    <property type="entry name" value="HMG_CoA_synt_C"/>
    <property type="match status" value="1"/>
</dbReference>
<keyword evidence="2" id="KW-0808">Transferase</keyword>
<evidence type="ECO:0000256" key="1">
    <source>
        <dbReference type="ARBA" id="ARBA00007061"/>
    </source>
</evidence>
<gene>
    <name evidence="5" type="ORF">HYN48_04185</name>
</gene>
<dbReference type="CDD" id="cd00827">
    <property type="entry name" value="init_cond_enzymes"/>
    <property type="match status" value="1"/>
</dbReference>
<sequence length="443" mass="49072">MITGIEAIAFDVAKIHLPVKTLADARGIDAEKLEKGLGLSKMTLPDAHQDSVVFAANALTRLLSQHSIDPNDVARIYVGTESAVDGSKPIASFLISLMEQQWGDGRFSHCDAVDLTFACIGGVDALQNCLDFVRLNPHKKAIVVCSDIARYDLGSTGEYTQGAGAVALLVSADPKIIAFTDKWAVDTQGVFDFFKPYHTISKSEITGNGDNDAWFGHLEAEIQIHKDQPVFDGQYSNQCYTDRTRNAYFRFKDLKNDKGNLLDSWHSVIMHLPYAFQGRRMLPGLYATEAGDGTLEDLKSIAKSAGYLDFVSKKLQPAERGSSLIGNLYTASIFMGLLSALCHFYETNSAISGATFGFMAYGSGSKSKVFEGEIQQDWKPSIEKVKLFETLEQSREIDFSTYEKLHKKEQKGSVVPPKGEWILERIEKENPNLVGARYYKWIS</sequence>
<dbReference type="OrthoDB" id="9769523at2"/>
<feature type="domain" description="Hydroxymethylglutaryl-coenzyme A synthase N-terminal" evidence="3">
    <location>
        <begin position="6"/>
        <end position="172"/>
    </location>
</feature>
<dbReference type="Gene3D" id="3.40.47.10">
    <property type="match status" value="1"/>
</dbReference>
<evidence type="ECO:0000256" key="2">
    <source>
        <dbReference type="ARBA" id="ARBA00022679"/>
    </source>
</evidence>
<evidence type="ECO:0000313" key="6">
    <source>
        <dbReference type="Proteomes" id="UP000244193"/>
    </source>
</evidence>
<name>A0A2S0RDI2_9FLAO</name>
<dbReference type="Pfam" id="PF01154">
    <property type="entry name" value="HMG_CoA_synt_N"/>
    <property type="match status" value="1"/>
</dbReference>
<evidence type="ECO:0000259" key="3">
    <source>
        <dbReference type="Pfam" id="PF01154"/>
    </source>
</evidence>
<keyword evidence="6" id="KW-1185">Reference proteome</keyword>
<dbReference type="RefSeq" id="WP_108369935.1">
    <property type="nucleotide sequence ID" value="NZ_CP028811.1"/>
</dbReference>
<dbReference type="SUPFAM" id="SSF53901">
    <property type="entry name" value="Thiolase-like"/>
    <property type="match status" value="2"/>
</dbReference>
<dbReference type="GO" id="GO:0004421">
    <property type="term" value="F:hydroxymethylglutaryl-CoA synthase activity"/>
    <property type="evidence" value="ECO:0007669"/>
    <property type="project" value="InterPro"/>
</dbReference>
<dbReference type="PANTHER" id="PTHR43323:SF2">
    <property type="entry name" value="HYDROXYMETHYLGLUTARYL-COA SYNTHASE"/>
    <property type="match status" value="1"/>
</dbReference>
<dbReference type="AlphaFoldDB" id="A0A2S0RDI2"/>
<protein>
    <submittedName>
        <fullName evidence="5">Hydroxymethylglutaryl-CoA synthase</fullName>
    </submittedName>
</protein>
<dbReference type="InterPro" id="IPR016039">
    <property type="entry name" value="Thiolase-like"/>
</dbReference>
<organism evidence="5 6">
    <name type="scientific">Flavobacterium magnum</name>
    <dbReference type="NCBI Taxonomy" id="2162713"/>
    <lineage>
        <taxon>Bacteria</taxon>
        <taxon>Pseudomonadati</taxon>
        <taxon>Bacteroidota</taxon>
        <taxon>Flavobacteriia</taxon>
        <taxon>Flavobacteriales</taxon>
        <taxon>Flavobacteriaceae</taxon>
        <taxon>Flavobacterium</taxon>
    </lineage>
</organism>
<dbReference type="Proteomes" id="UP000244193">
    <property type="component" value="Chromosome"/>
</dbReference>
<dbReference type="PANTHER" id="PTHR43323">
    <property type="entry name" value="3-HYDROXY-3-METHYLGLUTARYL COENZYME A SYNTHASE"/>
    <property type="match status" value="1"/>
</dbReference>
<dbReference type="GO" id="GO:0006084">
    <property type="term" value="P:acetyl-CoA metabolic process"/>
    <property type="evidence" value="ECO:0007669"/>
    <property type="project" value="InterPro"/>
</dbReference>
<dbReference type="KEGG" id="fmg:HYN48_04185"/>
<evidence type="ECO:0000313" key="5">
    <source>
        <dbReference type="EMBL" id="AWA29350.1"/>
    </source>
</evidence>
<dbReference type="InterPro" id="IPR013746">
    <property type="entry name" value="HMG_CoA_synt_C_dom"/>
</dbReference>
<dbReference type="EMBL" id="CP028811">
    <property type="protein sequence ID" value="AWA29350.1"/>
    <property type="molecule type" value="Genomic_DNA"/>
</dbReference>
<comment type="similarity">
    <text evidence="1">Belongs to the thiolase-like superfamily. HMG-CoA synthase family.</text>
</comment>
<proteinExistence type="inferred from homology"/>
<feature type="domain" description="Hydroxymethylglutaryl-coenzyme A synthase C-terminal" evidence="4">
    <location>
        <begin position="309"/>
        <end position="392"/>
    </location>
</feature>
<dbReference type="InterPro" id="IPR013528">
    <property type="entry name" value="HMG_CoA_synth_N"/>
</dbReference>
<accession>A0A2S0RDI2</accession>